<organism evidence="1 2">
    <name type="scientific">Pseudonocardia zijingensis</name>
    <dbReference type="NCBI Taxonomy" id="153376"/>
    <lineage>
        <taxon>Bacteria</taxon>
        <taxon>Bacillati</taxon>
        <taxon>Actinomycetota</taxon>
        <taxon>Actinomycetes</taxon>
        <taxon>Pseudonocardiales</taxon>
        <taxon>Pseudonocardiaceae</taxon>
        <taxon>Pseudonocardia</taxon>
    </lineage>
</organism>
<evidence type="ECO:0000313" key="1">
    <source>
        <dbReference type="EMBL" id="GAA0899314.1"/>
    </source>
</evidence>
<reference evidence="2" key="1">
    <citation type="journal article" date="2019" name="Int. J. Syst. Evol. Microbiol.">
        <title>The Global Catalogue of Microorganisms (GCM) 10K type strain sequencing project: providing services to taxonomists for standard genome sequencing and annotation.</title>
        <authorList>
            <consortium name="The Broad Institute Genomics Platform"/>
            <consortium name="The Broad Institute Genome Sequencing Center for Infectious Disease"/>
            <person name="Wu L."/>
            <person name="Ma J."/>
        </authorList>
    </citation>
    <scope>NUCLEOTIDE SEQUENCE [LARGE SCALE GENOMIC DNA]</scope>
    <source>
        <strain evidence="2">JCM 11117</strain>
    </source>
</reference>
<proteinExistence type="predicted"/>
<comment type="caution">
    <text evidence="1">The sequence shown here is derived from an EMBL/GenBank/DDBJ whole genome shotgun (WGS) entry which is preliminary data.</text>
</comment>
<gene>
    <name evidence="1" type="ORF">GCM10009559_63520</name>
</gene>
<dbReference type="EMBL" id="BAAAHP010000207">
    <property type="protein sequence ID" value="GAA0899314.1"/>
    <property type="molecule type" value="Genomic_DNA"/>
</dbReference>
<sequence>MGVGGGHECPQRGHAVGFLADRHPPLAGAAGGAFGVGGDHGPAQGGLEPAEGLLRRAIEDPLLHGPRGVGVQVVGGVADRGDATFVEPAPFPQLPGFGQHLLQLHARPRRAFALSRAHLAW</sequence>
<name>A0ABP3YMJ6_9PSEU</name>
<evidence type="ECO:0000313" key="2">
    <source>
        <dbReference type="Proteomes" id="UP001499967"/>
    </source>
</evidence>
<dbReference type="Proteomes" id="UP001499967">
    <property type="component" value="Unassembled WGS sequence"/>
</dbReference>
<protein>
    <submittedName>
        <fullName evidence="1">Uncharacterized protein</fullName>
    </submittedName>
</protein>
<keyword evidence="2" id="KW-1185">Reference proteome</keyword>
<accession>A0ABP3YMJ6</accession>